<evidence type="ECO:0000256" key="1">
    <source>
        <dbReference type="SAM" id="MobiDB-lite"/>
    </source>
</evidence>
<feature type="region of interest" description="Disordered" evidence="1">
    <location>
        <begin position="260"/>
        <end position="328"/>
    </location>
</feature>
<dbReference type="Proteomes" id="UP000224634">
    <property type="component" value="Unassembled WGS sequence"/>
</dbReference>
<comment type="caution">
    <text evidence="2">The sequence shown here is derived from an EMBL/GenBank/DDBJ whole genome shotgun (WGS) entry which is preliminary data.</text>
</comment>
<dbReference type="AlphaFoldDB" id="A0A2B7YD91"/>
<feature type="compositionally biased region" description="Basic and acidic residues" evidence="1">
    <location>
        <begin position="678"/>
        <end position="689"/>
    </location>
</feature>
<feature type="region of interest" description="Disordered" evidence="1">
    <location>
        <begin position="646"/>
        <end position="689"/>
    </location>
</feature>
<organism evidence="2 3">
    <name type="scientific">Polytolypa hystricis (strain UAMH7299)</name>
    <dbReference type="NCBI Taxonomy" id="1447883"/>
    <lineage>
        <taxon>Eukaryota</taxon>
        <taxon>Fungi</taxon>
        <taxon>Dikarya</taxon>
        <taxon>Ascomycota</taxon>
        <taxon>Pezizomycotina</taxon>
        <taxon>Eurotiomycetes</taxon>
        <taxon>Eurotiomycetidae</taxon>
        <taxon>Onygenales</taxon>
        <taxon>Onygenales incertae sedis</taxon>
        <taxon>Polytolypa</taxon>
    </lineage>
</organism>
<evidence type="ECO:0000313" key="2">
    <source>
        <dbReference type="EMBL" id="PGH19235.1"/>
    </source>
</evidence>
<feature type="region of interest" description="Disordered" evidence="1">
    <location>
        <begin position="512"/>
        <end position="531"/>
    </location>
</feature>
<feature type="compositionally biased region" description="Polar residues" evidence="1">
    <location>
        <begin position="576"/>
        <end position="593"/>
    </location>
</feature>
<evidence type="ECO:0000313" key="3">
    <source>
        <dbReference type="Proteomes" id="UP000224634"/>
    </source>
</evidence>
<feature type="region of interest" description="Disordered" evidence="1">
    <location>
        <begin position="549"/>
        <end position="613"/>
    </location>
</feature>
<feature type="compositionally biased region" description="Polar residues" evidence="1">
    <location>
        <begin position="646"/>
        <end position="667"/>
    </location>
</feature>
<feature type="region of interest" description="Disordered" evidence="1">
    <location>
        <begin position="1"/>
        <end position="45"/>
    </location>
</feature>
<keyword evidence="3" id="KW-1185">Reference proteome</keyword>
<gene>
    <name evidence="2" type="ORF">AJ80_04100</name>
</gene>
<sequence>MSQLTPGLSRTLPKDFTFGTGEPKTPERPTVELKMPPPPRHSSCRFRRPTIDIFANHEGGELNPFSSADVPLPSIEFPQEPTAALSQIFQINEPETTVDGHLVVPARERVMLKTPPAQIREISGEGESNWNHGSAAEFGNAIDRPSSSCSHISDSSVSSCASYNSYPSFGGSCTSPESEIQDPFVAYAPSAPKHLAESPSITVKARGRSINLPAAPKWTAEMDNHLWNTYQLYLQDPTLTPFKMVPGSLPPLGVSHRVARQARKTWSRAKRIVSRKGDSRKTTSSTAQQLGELGESMEKPGVDLGTRSGSATPTAKVVNPKPLWPKSDASTRRRLKGLCKRKFSIAPHYQRLLQSRSPSPFPDPVSAHTSSMSARLGIPYANTTSFATRDLGVSLVSSSMPGSMIQAGGGADTVHVPRDNWFNNIAEPRQSIPQVWETSLQHSGITGVANPGPIPRLGSPFMYNTWGPDSSRQHLRHTAPLHHHDTIHAIGSRLRSPVYLDSFSSSHKRRALSELEEEAKPNGGAPYPSITNLLRDETWKDLGQRRVRTRNRGATMGALSSRERLNQLFSPPPFLRSSNDINQRPSTSQTPGEHNTLLPPPEDIKRLGSPFDLDKMTGNAVRYHAPRHAPSLSDPFIARPATSYMSMGAQSGAPSNQPNHNGLSPFSVSGEPIIRAEYSGKRDHNTPSS</sequence>
<feature type="compositionally biased region" description="Basic residues" evidence="1">
    <location>
        <begin position="260"/>
        <end position="274"/>
    </location>
</feature>
<name>A0A2B7YD91_POLH7</name>
<protein>
    <submittedName>
        <fullName evidence="2">Uncharacterized protein</fullName>
    </submittedName>
</protein>
<dbReference type="EMBL" id="PDNA01000050">
    <property type="protein sequence ID" value="PGH19235.1"/>
    <property type="molecule type" value="Genomic_DNA"/>
</dbReference>
<dbReference type="OrthoDB" id="419770at2759"/>
<proteinExistence type="predicted"/>
<accession>A0A2B7YD91</accession>
<reference evidence="2 3" key="1">
    <citation type="submission" date="2017-10" db="EMBL/GenBank/DDBJ databases">
        <title>Comparative genomics in systemic dimorphic fungi from Ajellomycetaceae.</title>
        <authorList>
            <person name="Munoz J.F."/>
            <person name="Mcewen J.G."/>
            <person name="Clay O.K."/>
            <person name="Cuomo C.A."/>
        </authorList>
    </citation>
    <scope>NUCLEOTIDE SEQUENCE [LARGE SCALE GENOMIC DNA]</scope>
    <source>
        <strain evidence="2 3">UAMH7299</strain>
    </source>
</reference>